<dbReference type="RefSeq" id="XP_008815461.1">
    <property type="nucleotide sequence ID" value="XM_008817239.1"/>
</dbReference>
<evidence type="ECO:0000256" key="5">
    <source>
        <dbReference type="ARBA" id="ARBA00023242"/>
    </source>
</evidence>
<protein>
    <recommendedName>
        <fullName evidence="3">NudC domain-containing protein 1</fullName>
    </recommendedName>
</protein>
<dbReference type="GeneID" id="20036910"/>
<dbReference type="Proteomes" id="UP000030640">
    <property type="component" value="Unassembled WGS sequence"/>
</dbReference>
<evidence type="ECO:0000313" key="9">
    <source>
        <dbReference type="EMBL" id="EUD68024.1"/>
    </source>
</evidence>
<keyword evidence="5" id="KW-0539">Nucleus</keyword>
<gene>
    <name evidence="9" type="ORF">C922_01636</name>
</gene>
<dbReference type="OrthoDB" id="428655at2759"/>
<keyword evidence="4" id="KW-0963">Cytoplasm</keyword>
<feature type="domain" description="CS" evidence="8">
    <location>
        <begin position="91"/>
        <end position="187"/>
    </location>
</feature>
<dbReference type="GO" id="GO:0005634">
    <property type="term" value="C:nucleus"/>
    <property type="evidence" value="ECO:0007669"/>
    <property type="project" value="UniProtKB-SubCell"/>
</dbReference>
<comment type="subcellular location">
    <subcellularLocation>
        <location evidence="2">Cytoplasm</location>
    </subcellularLocation>
    <subcellularLocation>
        <location evidence="1">Nucleus</location>
    </subcellularLocation>
</comment>
<dbReference type="CDD" id="cd06467">
    <property type="entry name" value="p23_NUDC_like"/>
    <property type="match status" value="1"/>
</dbReference>
<evidence type="ECO:0000256" key="3">
    <source>
        <dbReference type="ARBA" id="ARBA00018915"/>
    </source>
</evidence>
<feature type="signal peptide" evidence="7">
    <location>
        <begin position="1"/>
        <end position="26"/>
    </location>
</feature>
<evidence type="ECO:0000256" key="2">
    <source>
        <dbReference type="ARBA" id="ARBA00004496"/>
    </source>
</evidence>
<dbReference type="SUPFAM" id="SSF49764">
    <property type="entry name" value="HSP20-like chaperones"/>
    <property type="match status" value="1"/>
</dbReference>
<dbReference type="GO" id="GO:0005737">
    <property type="term" value="C:cytoplasm"/>
    <property type="evidence" value="ECO:0007669"/>
    <property type="project" value="UniProtKB-SubCell"/>
</dbReference>
<proteinExistence type="predicted"/>
<dbReference type="InterPro" id="IPR037895">
    <property type="entry name" value="NUDCD1"/>
</dbReference>
<organism evidence="9 10">
    <name type="scientific">Plasmodium inui San Antonio 1</name>
    <dbReference type="NCBI Taxonomy" id="1237626"/>
    <lineage>
        <taxon>Eukaryota</taxon>
        <taxon>Sar</taxon>
        <taxon>Alveolata</taxon>
        <taxon>Apicomplexa</taxon>
        <taxon>Aconoidasida</taxon>
        <taxon>Haemosporida</taxon>
        <taxon>Plasmodiidae</taxon>
        <taxon>Plasmodium</taxon>
        <taxon>Plasmodium (Plasmodium)</taxon>
    </lineage>
</organism>
<evidence type="ECO:0000256" key="1">
    <source>
        <dbReference type="ARBA" id="ARBA00004123"/>
    </source>
</evidence>
<evidence type="ECO:0000256" key="6">
    <source>
        <dbReference type="SAM" id="MobiDB-lite"/>
    </source>
</evidence>
<reference evidence="9 10" key="1">
    <citation type="submission" date="2013-02" db="EMBL/GenBank/DDBJ databases">
        <title>The Genome Sequence of Plasmodium inui San Antonio 1.</title>
        <authorList>
            <consortium name="The Broad Institute Genome Sequencing Platform"/>
            <consortium name="The Broad Institute Genome Sequencing Center for Infectious Disease"/>
            <person name="Neafsey D."/>
            <person name="Cheeseman I."/>
            <person name="Volkman S."/>
            <person name="Adams J."/>
            <person name="Walker B."/>
            <person name="Young S.K."/>
            <person name="Zeng Q."/>
            <person name="Gargeya S."/>
            <person name="Fitzgerald M."/>
            <person name="Haas B."/>
            <person name="Abouelleil A."/>
            <person name="Alvarado L."/>
            <person name="Arachchi H.M."/>
            <person name="Berlin A.M."/>
            <person name="Chapman S.B."/>
            <person name="Dewar J."/>
            <person name="Goldberg J."/>
            <person name="Griggs A."/>
            <person name="Gujja S."/>
            <person name="Hansen M."/>
            <person name="Howarth C."/>
            <person name="Imamovic A."/>
            <person name="Larimer J."/>
            <person name="McCowan C."/>
            <person name="Murphy C."/>
            <person name="Neiman D."/>
            <person name="Pearson M."/>
            <person name="Priest M."/>
            <person name="Roberts A."/>
            <person name="Saif S."/>
            <person name="Shea T."/>
            <person name="Sisk P."/>
            <person name="Sykes S."/>
            <person name="Wortman J."/>
            <person name="Nusbaum C."/>
            <person name="Birren B."/>
        </authorList>
    </citation>
    <scope>NUCLEOTIDE SEQUENCE [LARGE SCALE GENOMIC DNA]</scope>
    <source>
        <strain evidence="9 10">San Antonio 1</strain>
    </source>
</reference>
<dbReference type="PROSITE" id="PS51203">
    <property type="entry name" value="CS"/>
    <property type="match status" value="1"/>
</dbReference>
<dbReference type="Pfam" id="PF04969">
    <property type="entry name" value="CS"/>
    <property type="match status" value="1"/>
</dbReference>
<dbReference type="AlphaFoldDB" id="W7AGC0"/>
<keyword evidence="10" id="KW-1185">Reference proteome</keyword>
<dbReference type="PANTHER" id="PTHR21664:SF1">
    <property type="entry name" value="NUDC DOMAIN-CONTAINING PROTEIN 1"/>
    <property type="match status" value="1"/>
</dbReference>
<name>W7AGC0_9APIC</name>
<dbReference type="VEuPathDB" id="PlasmoDB:C922_01636"/>
<dbReference type="InterPro" id="IPR008978">
    <property type="entry name" value="HSP20-like_chaperone"/>
</dbReference>
<dbReference type="PANTHER" id="PTHR21664">
    <property type="entry name" value="CHRONIC MYELOGENOUS LEUKEMIA TUMOR ANTIGEN 66"/>
    <property type="match status" value="1"/>
</dbReference>
<evidence type="ECO:0000259" key="8">
    <source>
        <dbReference type="PROSITE" id="PS51203"/>
    </source>
</evidence>
<accession>W7AGC0</accession>
<evidence type="ECO:0000256" key="7">
    <source>
        <dbReference type="SAM" id="SignalP"/>
    </source>
</evidence>
<evidence type="ECO:0000313" key="10">
    <source>
        <dbReference type="Proteomes" id="UP000030640"/>
    </source>
</evidence>
<keyword evidence="7" id="KW-0732">Signal</keyword>
<dbReference type="Gene3D" id="2.60.40.790">
    <property type="match status" value="1"/>
</dbReference>
<feature type="chain" id="PRO_5004887869" description="NudC domain-containing protein 1" evidence="7">
    <location>
        <begin position="27"/>
        <end position="943"/>
    </location>
</feature>
<sequence length="943" mass="110163">MRKRKHPPFLVVSLIILICILKSLLSSLECVKLTPRRRKSPPVSSSRQAKQQRTKNNPIKCAKLFIPNCGVIPKREKQICQEIFKLYRGRGTTCSYEWIENDDNVEVKICLAPDVSSDDIQCRLTSDYLFAKLKNKPQSLLEGKLKGQVDINQSTWFLEKYKDISLLMIHLKKKKKDKGINEWVGVIEKENILHLSYDNASSTNNDDFSASAHVSAKPDELLLRQVFPNAKADDVFSFVLKWANTKSNNQNEFGIPRMKLKTAVINNEHEIEIIISGYDLKWEAEDSLLIKFSSLEKGVEMNVHRGKVASGVRGLHGNMISFLVKECEQRILKKLQHDLKGVFYLNPMSKKAEALMHGHTPQTNYDYVSSDKVGPQHISVSREEPNETLGRSNNINRGDHPQGGTDAEQVKHIRKDSPQEELIVEELKLHSKVNLTCDDKSKEPEYMKDWSEEKKVEFRRNSVLQLKRNLEMSQENKLIMKLEDYVHYMKVSFDLTDEEAKLVWKKGMAKSDEQKNKERFYRFTEVEKLTDRIGLVVPGEMGNPTGDGPATEETFSYCQTEETTPFTDLTRKESFHEKEGNTTEEANQNNINRRFFNCLEEELLDPEDKPKLTLYEMYSRSDQGEKQKMREKWKMNELRLNTLISELAYTEEDMIPTVCNNYRDVLLSDEYACLMQIRLQESPPKNVEEKKILKIINSFALSLYDDIKIVMEHEEREHLKKIQLICEKAVYDEKGLNDFIESMKPLLDYSFLGYVKHAIRMEKRKIKMEGKDFREQPSDWLIILMIIQKGIYSILEKDIWEDVINITTIICQEQPSVRKTMLNTMVASMPKADWIFFKDIIKTIYKCVQERKLTANHFPEFPHIPEAIFQLNYDIDKILPDWFIKQMLDEYDKSVVELMKSRKPLFWKMKETNWDKKFVQDFKQLQVQQFQHYERHAGGGTTS</sequence>
<feature type="region of interest" description="Disordered" evidence="6">
    <location>
        <begin position="378"/>
        <end position="410"/>
    </location>
</feature>
<dbReference type="InterPro" id="IPR007052">
    <property type="entry name" value="CS_dom"/>
</dbReference>
<dbReference type="EMBL" id="KI965464">
    <property type="protein sequence ID" value="EUD68024.1"/>
    <property type="molecule type" value="Genomic_DNA"/>
</dbReference>
<evidence type="ECO:0000256" key="4">
    <source>
        <dbReference type="ARBA" id="ARBA00022490"/>
    </source>
</evidence>